<comment type="subcellular location">
    <subcellularLocation>
        <location evidence="1">Nucleus</location>
    </subcellularLocation>
</comment>
<dbReference type="InterPro" id="IPR029071">
    <property type="entry name" value="Ubiquitin-like_domsf"/>
</dbReference>
<evidence type="ECO:0000259" key="4">
    <source>
        <dbReference type="Pfam" id="PF11976"/>
    </source>
</evidence>
<dbReference type="Pfam" id="PF11976">
    <property type="entry name" value="Rad60-SLD"/>
    <property type="match status" value="1"/>
</dbReference>
<organism evidence="5 6">
    <name type="scientific">Odynerus spinipes</name>
    <dbReference type="NCBI Taxonomy" id="1348599"/>
    <lineage>
        <taxon>Eukaryota</taxon>
        <taxon>Metazoa</taxon>
        <taxon>Ecdysozoa</taxon>
        <taxon>Arthropoda</taxon>
        <taxon>Hexapoda</taxon>
        <taxon>Insecta</taxon>
        <taxon>Pterygota</taxon>
        <taxon>Neoptera</taxon>
        <taxon>Endopterygota</taxon>
        <taxon>Hymenoptera</taxon>
        <taxon>Apocrita</taxon>
        <taxon>Aculeata</taxon>
        <taxon>Vespoidea</taxon>
        <taxon>Vespidae</taxon>
        <taxon>Eumeninae</taxon>
        <taxon>Odynerus</taxon>
    </lineage>
</organism>
<evidence type="ECO:0000313" key="5">
    <source>
        <dbReference type="EMBL" id="KAK2575876.1"/>
    </source>
</evidence>
<evidence type="ECO:0000256" key="3">
    <source>
        <dbReference type="SAM" id="MobiDB-lite"/>
    </source>
</evidence>
<dbReference type="AlphaFoldDB" id="A0AAD9RA23"/>
<dbReference type="Gene3D" id="3.10.20.90">
    <property type="entry name" value="Phosphatidylinositol 3-kinase Catalytic Subunit, Chain A, domain 1"/>
    <property type="match status" value="2"/>
</dbReference>
<dbReference type="Proteomes" id="UP001258017">
    <property type="component" value="Unassembled WGS sequence"/>
</dbReference>
<dbReference type="PANTHER" id="PTHR47187:SF1">
    <property type="entry name" value="NFATC2-INTERACTING PROTEIN"/>
    <property type="match status" value="1"/>
</dbReference>
<reference evidence="5" key="1">
    <citation type="submission" date="2021-08" db="EMBL/GenBank/DDBJ databases">
        <authorList>
            <person name="Misof B."/>
            <person name="Oliver O."/>
            <person name="Podsiadlowski L."/>
            <person name="Donath A."/>
            <person name="Peters R."/>
            <person name="Mayer C."/>
            <person name="Rust J."/>
            <person name="Gunkel S."/>
            <person name="Lesny P."/>
            <person name="Martin S."/>
            <person name="Oeyen J.P."/>
            <person name="Petersen M."/>
            <person name="Panagiotis P."/>
            <person name="Wilbrandt J."/>
            <person name="Tanja T."/>
        </authorList>
    </citation>
    <scope>NUCLEOTIDE SEQUENCE</scope>
    <source>
        <strain evidence="5">GBR_01_08_01A</strain>
        <tissue evidence="5">Thorax + abdomen</tissue>
    </source>
</reference>
<dbReference type="InterPro" id="IPR022617">
    <property type="entry name" value="Rad60/SUMO-like_dom"/>
</dbReference>
<protein>
    <recommendedName>
        <fullName evidence="4">Rad60/SUMO-like domain-containing protein</fullName>
    </recommendedName>
</protein>
<dbReference type="InterPro" id="IPR052324">
    <property type="entry name" value="NFATC2-Int_DNA_Repair"/>
</dbReference>
<evidence type="ECO:0000313" key="6">
    <source>
        <dbReference type="Proteomes" id="UP001258017"/>
    </source>
</evidence>
<reference evidence="5" key="2">
    <citation type="journal article" date="2023" name="Commun. Biol.">
        <title>Intrasexual cuticular hydrocarbon dimorphism in a wasp sheds light on hydrocarbon biosynthesis genes in Hymenoptera.</title>
        <authorList>
            <person name="Moris V.C."/>
            <person name="Podsiadlowski L."/>
            <person name="Martin S."/>
            <person name="Oeyen J.P."/>
            <person name="Donath A."/>
            <person name="Petersen M."/>
            <person name="Wilbrandt J."/>
            <person name="Misof B."/>
            <person name="Liedtke D."/>
            <person name="Thamm M."/>
            <person name="Scheiner R."/>
            <person name="Schmitt T."/>
            <person name="Niehuis O."/>
        </authorList>
    </citation>
    <scope>NUCLEOTIDE SEQUENCE</scope>
    <source>
        <strain evidence="5">GBR_01_08_01A</strain>
    </source>
</reference>
<keyword evidence="6" id="KW-1185">Reference proteome</keyword>
<accession>A0AAD9RA23</accession>
<dbReference type="EMBL" id="JAIFRP010004408">
    <property type="protein sequence ID" value="KAK2575876.1"/>
    <property type="molecule type" value="Genomic_DNA"/>
</dbReference>
<evidence type="ECO:0000256" key="1">
    <source>
        <dbReference type="ARBA" id="ARBA00004123"/>
    </source>
</evidence>
<name>A0AAD9RA23_9HYME</name>
<feature type="domain" description="Rad60/SUMO-like" evidence="4">
    <location>
        <begin position="218"/>
        <end position="287"/>
    </location>
</feature>
<dbReference type="GO" id="GO:0005634">
    <property type="term" value="C:nucleus"/>
    <property type="evidence" value="ECO:0007669"/>
    <property type="project" value="UniProtKB-SubCell"/>
</dbReference>
<dbReference type="GO" id="GO:0045944">
    <property type="term" value="P:positive regulation of transcription by RNA polymerase II"/>
    <property type="evidence" value="ECO:0007669"/>
    <property type="project" value="TreeGrafter"/>
</dbReference>
<gene>
    <name evidence="5" type="ORF">KPH14_007247</name>
</gene>
<proteinExistence type="predicted"/>
<sequence length="311" mass="35421">MDAQKLDSSSEDEYDIYVNSVVALKALQNKVCTNHDDTLKENTGMDNKRKGRRKRQNVKSCHSTHNVSEDLEIVSVQEDLEIVSVQEVNDSNLTCKSTRNGTATKTQDISIVLDCSSDEDIEKDENYDVNVKILWRSKTIHRLSVYNHDSFRKVFQYFADMENVSIEQILITKKDKVINLTDTPSSIGLSIIDILEGGIVDENMIAQKEQNIEENICQIKVQTANKESIIVPLKKNQPFKILIASCARQWNVSESSIKLYFDGESINVNDTPESLDLEQEACIDLRISTKTNYSHMTVVTRGQHHGFMDRR</sequence>
<dbReference type="CDD" id="cd01763">
    <property type="entry name" value="Ubl_SUMO_like"/>
    <property type="match status" value="1"/>
</dbReference>
<dbReference type="SUPFAM" id="SSF54236">
    <property type="entry name" value="Ubiquitin-like"/>
    <property type="match status" value="2"/>
</dbReference>
<keyword evidence="2" id="KW-0539">Nucleus</keyword>
<feature type="region of interest" description="Disordered" evidence="3">
    <location>
        <begin position="36"/>
        <end position="61"/>
    </location>
</feature>
<comment type="caution">
    <text evidence="5">The sequence shown here is derived from an EMBL/GenBank/DDBJ whole genome shotgun (WGS) entry which is preliminary data.</text>
</comment>
<dbReference type="PANTHER" id="PTHR47187">
    <property type="entry name" value="NFATC2-INTERACTING PROTEIN"/>
    <property type="match status" value="1"/>
</dbReference>
<evidence type="ECO:0000256" key="2">
    <source>
        <dbReference type="ARBA" id="ARBA00023242"/>
    </source>
</evidence>